<evidence type="ECO:0000259" key="5">
    <source>
        <dbReference type="Pfam" id="PF02463"/>
    </source>
</evidence>
<comment type="similarity">
    <text evidence="1">Belongs to the SMC family. SMC5 subfamily.</text>
</comment>
<dbReference type="PANTHER" id="PTHR45916">
    <property type="entry name" value="STRUCTURAL MAINTENANCE OF CHROMOSOMES PROTEIN 5"/>
    <property type="match status" value="1"/>
</dbReference>
<dbReference type="OrthoDB" id="10254973at2759"/>
<proteinExistence type="inferred from homology"/>
<evidence type="ECO:0000256" key="2">
    <source>
        <dbReference type="ARBA" id="ARBA00018687"/>
    </source>
</evidence>
<dbReference type="GO" id="GO:0005634">
    <property type="term" value="C:nucleus"/>
    <property type="evidence" value="ECO:0007669"/>
    <property type="project" value="TreeGrafter"/>
</dbReference>
<dbReference type="Gene3D" id="3.40.50.300">
    <property type="entry name" value="P-loop containing nucleotide triphosphate hydrolases"/>
    <property type="match status" value="2"/>
</dbReference>
<feature type="coiled-coil region" evidence="4">
    <location>
        <begin position="769"/>
        <end position="803"/>
    </location>
</feature>
<feature type="coiled-coil region" evidence="4">
    <location>
        <begin position="861"/>
        <end position="888"/>
    </location>
</feature>
<feature type="coiled-coil region" evidence="4">
    <location>
        <begin position="204"/>
        <end position="368"/>
    </location>
</feature>
<protein>
    <recommendedName>
        <fullName evidence="2">Structural maintenance of chromosomes protein 5</fullName>
    </recommendedName>
</protein>
<evidence type="ECO:0000256" key="3">
    <source>
        <dbReference type="ARBA" id="ARBA00023054"/>
    </source>
</evidence>
<accession>A0A0F4ZJI7</accession>
<dbReference type="GO" id="GO:0000724">
    <property type="term" value="P:double-strand break repair via homologous recombination"/>
    <property type="evidence" value="ECO:0007669"/>
    <property type="project" value="TreeGrafter"/>
</dbReference>
<gene>
    <name evidence="6" type="ORF">TD95_004631</name>
</gene>
<sequence length="1067" mass="120837">MPRRSRIVGGDVNPVVESESPGSWSRDDYQVGAIMRVYLENFLTYDKAEFMPGPFLNMVIGPNGTGKSSLVNAICIGLGFSPRLLARGSTVGEFVKHNQNGAVIETELRGEGLRNICIRAKISRETNQIAWSLDGRSVTHKRVQEVVRALKIQVDNLCQFLPQDRVAEFARLNEVELLTETLRAAAPEDVSTTHRELLEQHKAKDELQKRLDATIAELESRRNLKANLQDEVDRINERETIKVAIEHLEAACVCAEYEQLTKKFVTAKRNRDEARKNLKRLETQSDPSLKIQENKEIYMARLEEASSRARKQVQAAEQALSAAKGDLTNAQQVVEGLREKLQQADAPYQSVKKQVASTKRRIADLQGELTLSVTELNIEEQNSQIRQGEHRNRDRLSQIDTIRSKIRELMAQAGRKDQQKNKLLEDLEALNTQKGQRLKLLKKVNEDAFNGFEWLEHNGNKFEMEVFGPALLTCSVKDERFSDQVEDLLTRADLTCFTTQCVADHKTLSEQFYKVMGLSVTIRTCATKLSSLKPPLSSESARQLGLDGFAVDLLEGPEPILAMLCVERRLHNAAIALRQIDDESFTQLESIPAITNIVVGNQGYRIARRREYGNASTTNVRQVRQAQFLANQNNDMSAETGNIERMIAEIDDDIMQIKRLSASEKEQYKKLIEENREDEALVREYQDAVTRRDALPIKLARAEQDLAREKRQLRDARHNLQDLEIQARLATIKLGPPALACAEAVAAHHAAIKKRMIHQVLVHESRSDVSRLQHRAKAARQKLKSEREKAESLARICEELRQQGKTLMRKVSVIKEKFDMEAHINPLYEGETLEEVTAKLAAEKTKLELLHVGNPETLRRYDNLTQQIGGLEKQLQNSSDRMAQFDQNIRSKQSIWEASVETLVSKISSAFAYNFEQIGCAGEVQLHKADKFEEWALHILVCFRVHEAGGKLVQLTGNRQSGGERSVSTVFFLMALQADAQSPFRVVDEINQGMDPRNERMVHNRMVEIACREHSCQYFLITPKLLTDLTYDDKMTVLCIASGPQMPADVMKLDFGALIRKQKTLVA</sequence>
<dbReference type="GO" id="GO:0003697">
    <property type="term" value="F:single-stranded DNA binding"/>
    <property type="evidence" value="ECO:0007669"/>
    <property type="project" value="TreeGrafter"/>
</dbReference>
<dbReference type="InterPro" id="IPR003395">
    <property type="entry name" value="RecF/RecN/SMC_N"/>
</dbReference>
<dbReference type="InterPro" id="IPR027417">
    <property type="entry name" value="P-loop_NTPase"/>
</dbReference>
<dbReference type="SUPFAM" id="SSF52540">
    <property type="entry name" value="P-loop containing nucleoside triphosphate hydrolases"/>
    <property type="match status" value="1"/>
</dbReference>
<dbReference type="EMBL" id="LAEV01000321">
    <property type="protein sequence ID" value="KKA30687.1"/>
    <property type="molecule type" value="Genomic_DNA"/>
</dbReference>
<dbReference type="PANTHER" id="PTHR45916:SF1">
    <property type="entry name" value="STRUCTURAL MAINTENANCE OF CHROMOSOMES PROTEIN 5"/>
    <property type="match status" value="1"/>
</dbReference>
<dbReference type="Pfam" id="PF02463">
    <property type="entry name" value="SMC_N"/>
    <property type="match status" value="1"/>
</dbReference>
<dbReference type="AlphaFoldDB" id="A0A0F4ZJI7"/>
<organism evidence="6 7">
    <name type="scientific">Thielaviopsis punctulata</name>
    <dbReference type="NCBI Taxonomy" id="72032"/>
    <lineage>
        <taxon>Eukaryota</taxon>
        <taxon>Fungi</taxon>
        <taxon>Dikarya</taxon>
        <taxon>Ascomycota</taxon>
        <taxon>Pezizomycotina</taxon>
        <taxon>Sordariomycetes</taxon>
        <taxon>Hypocreomycetidae</taxon>
        <taxon>Microascales</taxon>
        <taxon>Ceratocystidaceae</taxon>
        <taxon>Thielaviopsis</taxon>
    </lineage>
</organism>
<feature type="domain" description="RecF/RecN/SMC N-terminal" evidence="5">
    <location>
        <begin position="34"/>
        <end position="1022"/>
    </location>
</feature>
<keyword evidence="3 4" id="KW-0175">Coiled coil</keyword>
<name>A0A0F4ZJI7_9PEZI</name>
<dbReference type="Proteomes" id="UP000033483">
    <property type="component" value="Unassembled WGS sequence"/>
</dbReference>
<evidence type="ECO:0000256" key="4">
    <source>
        <dbReference type="SAM" id="Coils"/>
    </source>
</evidence>
<reference evidence="6 7" key="1">
    <citation type="submission" date="2015-03" db="EMBL/GenBank/DDBJ databases">
        <authorList>
            <person name="Radwan O."/>
            <person name="Al-Naeli F.A."/>
            <person name="Rendon G.A."/>
            <person name="Fields C."/>
        </authorList>
    </citation>
    <scope>NUCLEOTIDE SEQUENCE [LARGE SCALE GENOMIC DNA]</scope>
    <source>
        <strain evidence="6">CR-DP1</strain>
    </source>
</reference>
<feature type="coiled-coil region" evidence="4">
    <location>
        <begin position="654"/>
        <end position="733"/>
    </location>
</feature>
<dbReference type="GO" id="GO:0030915">
    <property type="term" value="C:Smc5-Smc6 complex"/>
    <property type="evidence" value="ECO:0007669"/>
    <property type="project" value="TreeGrafter"/>
</dbReference>
<comment type="caution">
    <text evidence="6">The sequence shown here is derived from an EMBL/GenBank/DDBJ whole genome shotgun (WGS) entry which is preliminary data.</text>
</comment>
<evidence type="ECO:0000313" key="7">
    <source>
        <dbReference type="Proteomes" id="UP000033483"/>
    </source>
</evidence>
<keyword evidence="7" id="KW-1185">Reference proteome</keyword>
<evidence type="ECO:0000256" key="1">
    <source>
        <dbReference type="ARBA" id="ARBA00010171"/>
    </source>
</evidence>
<evidence type="ECO:0000313" key="6">
    <source>
        <dbReference type="EMBL" id="KKA30687.1"/>
    </source>
</evidence>